<protein>
    <submittedName>
        <fullName evidence="3">Uncharacterized protein</fullName>
    </submittedName>
</protein>
<keyword evidence="1" id="KW-0175">Coiled coil</keyword>
<dbReference type="Proteomes" id="UP000537989">
    <property type="component" value="Unassembled WGS sequence"/>
</dbReference>
<evidence type="ECO:0000313" key="4">
    <source>
        <dbReference type="Proteomes" id="UP000537989"/>
    </source>
</evidence>
<accession>A0AAN6BUY0</accession>
<evidence type="ECO:0000256" key="2">
    <source>
        <dbReference type="SAM" id="MobiDB-lite"/>
    </source>
</evidence>
<sequence>MKPPSVNQEADSKAIADWVAASNSDLFTCSDSQLKDVLLAKYKAAWSIKNQTGRTERVIRIWMDDQDGDGDGDDVGFDSISHFFATQMNQHHISWKDLQLTPEMVAVKDSLLPEHPSTPSTGPQEFLPLRSSPSTTLSTEQHISIDDVSNTKTNSPIESVSLDLASADKEAVDNQIAKHAEVSPNGFFTPTNHTSTMFHWASKRVETGVKDVTRDIETLLSSIKSNAEMILENEKTQLHTSTSNLMISNKVLDICSDIQKSHRAEEATANEFTTQIETLINASNEACRKTKDSGQVFEKAYKTLGAQLPVLRTAFGRKRILPDAASAIEEGRSHAEIEVKRMVTEVKTIAKRIKEAEELRSEAEAELDRILLVNTFAQINGQGVKALKEKHPGLLKDLGDLTKKFVEHSSS</sequence>
<reference evidence="3 4" key="1">
    <citation type="submission" date="2020-02" db="EMBL/GenBank/DDBJ databases">
        <title>Identification and distribution of gene clusters putatively required for synthesis of sphingolipid metabolism inhibitors in phylogenetically diverse species of the filamentous fungus Fusarium.</title>
        <authorList>
            <person name="Kim H.-S."/>
            <person name="Busman M."/>
            <person name="Brown D.W."/>
            <person name="Divon H."/>
            <person name="Uhlig S."/>
            <person name="Proctor R.H."/>
        </authorList>
    </citation>
    <scope>NUCLEOTIDE SEQUENCE [LARGE SCALE GENOMIC DNA]</scope>
    <source>
        <strain evidence="3 4">NRRL 2903</strain>
    </source>
</reference>
<dbReference type="EMBL" id="JAAMOD010000542">
    <property type="protein sequence ID" value="KAF5227715.1"/>
    <property type="molecule type" value="Genomic_DNA"/>
</dbReference>
<evidence type="ECO:0000256" key="1">
    <source>
        <dbReference type="SAM" id="Coils"/>
    </source>
</evidence>
<gene>
    <name evidence="3" type="ORF">FAUST_11593</name>
</gene>
<evidence type="ECO:0000313" key="3">
    <source>
        <dbReference type="EMBL" id="KAF5227715.1"/>
    </source>
</evidence>
<dbReference type="AlphaFoldDB" id="A0AAN6BUY0"/>
<name>A0AAN6BUY0_FUSAU</name>
<feature type="region of interest" description="Disordered" evidence="2">
    <location>
        <begin position="112"/>
        <end position="134"/>
    </location>
</feature>
<comment type="caution">
    <text evidence="3">The sequence shown here is derived from an EMBL/GenBank/DDBJ whole genome shotgun (WGS) entry which is preliminary data.</text>
</comment>
<proteinExistence type="predicted"/>
<feature type="coiled-coil region" evidence="1">
    <location>
        <begin position="339"/>
        <end position="373"/>
    </location>
</feature>
<keyword evidence="4" id="KW-1185">Reference proteome</keyword>
<organism evidence="3 4">
    <name type="scientific">Fusarium austroamericanum</name>
    <dbReference type="NCBI Taxonomy" id="282268"/>
    <lineage>
        <taxon>Eukaryota</taxon>
        <taxon>Fungi</taxon>
        <taxon>Dikarya</taxon>
        <taxon>Ascomycota</taxon>
        <taxon>Pezizomycotina</taxon>
        <taxon>Sordariomycetes</taxon>
        <taxon>Hypocreomycetidae</taxon>
        <taxon>Hypocreales</taxon>
        <taxon>Nectriaceae</taxon>
        <taxon>Fusarium</taxon>
    </lineage>
</organism>